<dbReference type="Pfam" id="PF20132">
    <property type="entry name" value="DUF6522"/>
    <property type="match status" value="1"/>
</dbReference>
<proteinExistence type="predicted"/>
<protein>
    <submittedName>
        <fullName evidence="1">DUF6522 family protein</fullName>
    </submittedName>
</protein>
<sequence length="72" mass="8046">MSNPAIDIDGELVARTLEMDVEAFRKLMNDGKISVLCERGTGEDAGRYRASFYYAGKRARFVVDEAGRVLDE</sequence>
<evidence type="ECO:0000313" key="2">
    <source>
        <dbReference type="Proteomes" id="UP001364472"/>
    </source>
</evidence>
<evidence type="ECO:0000313" key="1">
    <source>
        <dbReference type="EMBL" id="MEJ1250251.1"/>
    </source>
</evidence>
<dbReference type="EMBL" id="JBBDHC010000017">
    <property type="protein sequence ID" value="MEJ1250251.1"/>
    <property type="molecule type" value="Genomic_DNA"/>
</dbReference>
<keyword evidence="2" id="KW-1185">Reference proteome</keyword>
<name>A0AAW9R7C6_9GAMM</name>
<dbReference type="AlphaFoldDB" id="A0AAW9R7C6"/>
<reference evidence="1 2" key="1">
    <citation type="journal article" date="2016" name="Antonie Van Leeuwenhoek">
        <title>Denitratimonas tolerans gen. nov., sp. nov., a denitrifying bacterium isolated from a bioreactor for tannery wastewater treatment.</title>
        <authorList>
            <person name="Han S.I."/>
            <person name="Kim J.O."/>
            <person name="Lee Y.R."/>
            <person name="Ekpeghere K.I."/>
            <person name="Koh S.C."/>
            <person name="Whang K.S."/>
        </authorList>
    </citation>
    <scope>NUCLEOTIDE SEQUENCE [LARGE SCALE GENOMIC DNA]</scope>
    <source>
        <strain evidence="1 2">KACC 17565</strain>
    </source>
</reference>
<dbReference type="Proteomes" id="UP001364472">
    <property type="component" value="Unassembled WGS sequence"/>
</dbReference>
<organism evidence="1 2">
    <name type="scientific">Denitratimonas tolerans</name>
    <dbReference type="NCBI Taxonomy" id="1338420"/>
    <lineage>
        <taxon>Bacteria</taxon>
        <taxon>Pseudomonadati</taxon>
        <taxon>Pseudomonadota</taxon>
        <taxon>Gammaproteobacteria</taxon>
        <taxon>Lysobacterales</taxon>
        <taxon>Lysobacteraceae</taxon>
        <taxon>Denitratimonas</taxon>
    </lineage>
</organism>
<dbReference type="RefSeq" id="WP_337335955.1">
    <property type="nucleotide sequence ID" value="NZ_JBBDHC010000017.1"/>
</dbReference>
<gene>
    <name evidence="1" type="ORF">WB794_11270</name>
</gene>
<dbReference type="InterPro" id="IPR045389">
    <property type="entry name" value="DUF6522"/>
</dbReference>
<accession>A0AAW9R7C6</accession>
<comment type="caution">
    <text evidence="1">The sequence shown here is derived from an EMBL/GenBank/DDBJ whole genome shotgun (WGS) entry which is preliminary data.</text>
</comment>